<accession>X1LUK7</accession>
<gene>
    <name evidence="1" type="ORF">S06H3_12188</name>
</gene>
<name>X1LUK7_9ZZZZ</name>
<evidence type="ECO:0000313" key="1">
    <source>
        <dbReference type="EMBL" id="GAI06085.1"/>
    </source>
</evidence>
<reference evidence="1" key="1">
    <citation type="journal article" date="2014" name="Front. Microbiol.">
        <title>High frequency of phylogenetically diverse reductive dehalogenase-homologous genes in deep subseafloor sedimentary metagenomes.</title>
        <authorList>
            <person name="Kawai M."/>
            <person name="Futagami T."/>
            <person name="Toyoda A."/>
            <person name="Takaki Y."/>
            <person name="Nishi S."/>
            <person name="Hori S."/>
            <person name="Arai W."/>
            <person name="Tsubouchi T."/>
            <person name="Morono Y."/>
            <person name="Uchiyama I."/>
            <person name="Ito T."/>
            <person name="Fujiyama A."/>
            <person name="Inagaki F."/>
            <person name="Takami H."/>
        </authorList>
    </citation>
    <scope>NUCLEOTIDE SEQUENCE</scope>
    <source>
        <strain evidence="1">Expedition CK06-06</strain>
    </source>
</reference>
<dbReference type="EMBL" id="BARV01005976">
    <property type="protein sequence ID" value="GAI06085.1"/>
    <property type="molecule type" value="Genomic_DNA"/>
</dbReference>
<comment type="caution">
    <text evidence="1">The sequence shown here is derived from an EMBL/GenBank/DDBJ whole genome shotgun (WGS) entry which is preliminary data.</text>
</comment>
<organism evidence="1">
    <name type="scientific">marine sediment metagenome</name>
    <dbReference type="NCBI Taxonomy" id="412755"/>
    <lineage>
        <taxon>unclassified sequences</taxon>
        <taxon>metagenomes</taxon>
        <taxon>ecological metagenomes</taxon>
    </lineage>
</organism>
<sequence length="61" mass="6645">MKEDLAKVKKIVGSYPYLLFATLFLSVLLLVSLSGPAQSDEKNSKESFTPVLIIVEGVEMG</sequence>
<protein>
    <submittedName>
        <fullName evidence="1">Uncharacterized protein</fullName>
    </submittedName>
</protein>
<dbReference type="AlphaFoldDB" id="X1LUK7"/>
<proteinExistence type="predicted"/>